<dbReference type="SUPFAM" id="SSF46955">
    <property type="entry name" value="Putative DNA-binding domain"/>
    <property type="match status" value="1"/>
</dbReference>
<dbReference type="AlphaFoldDB" id="A0AAW9FA60"/>
<comment type="caution">
    <text evidence="1">The sequence shown here is derived from an EMBL/GenBank/DDBJ whole genome shotgun (WGS) entry which is preliminary data.</text>
</comment>
<gene>
    <name evidence="1" type="ORF">SJS77_24185</name>
</gene>
<name>A0AAW9FA60_AERCA</name>
<reference evidence="1" key="1">
    <citation type="submission" date="2023-11" db="EMBL/GenBank/DDBJ databases">
        <title>WGS of Aeromonas in Northern Israel.</title>
        <authorList>
            <person name="Hershko Y."/>
        </authorList>
    </citation>
    <scope>NUCLEOTIDE SEQUENCE</scope>
    <source>
        <strain evidence="1">77416</strain>
    </source>
</reference>
<dbReference type="InterPro" id="IPR009061">
    <property type="entry name" value="DNA-bd_dom_put_sf"/>
</dbReference>
<evidence type="ECO:0000313" key="1">
    <source>
        <dbReference type="EMBL" id="MDX7723472.1"/>
    </source>
</evidence>
<dbReference type="RefSeq" id="WP_262512770.1">
    <property type="nucleotide sequence ID" value="NZ_JAAKWN010000046.1"/>
</dbReference>
<proteinExistence type="predicted"/>
<evidence type="ECO:0000313" key="2">
    <source>
        <dbReference type="Proteomes" id="UP001277183"/>
    </source>
</evidence>
<dbReference type="EMBL" id="JAWZVU010000316">
    <property type="protein sequence ID" value="MDX7723472.1"/>
    <property type="molecule type" value="Genomic_DNA"/>
</dbReference>
<organism evidence="1 2">
    <name type="scientific">Aeromonas caviae</name>
    <name type="common">Aeromonas punctata</name>
    <dbReference type="NCBI Taxonomy" id="648"/>
    <lineage>
        <taxon>Bacteria</taxon>
        <taxon>Pseudomonadati</taxon>
        <taxon>Pseudomonadota</taxon>
        <taxon>Gammaproteobacteria</taxon>
        <taxon>Aeromonadales</taxon>
        <taxon>Aeromonadaceae</taxon>
        <taxon>Aeromonas</taxon>
    </lineage>
</organism>
<accession>A0AAW9FA60</accession>
<dbReference type="Pfam" id="PF05930">
    <property type="entry name" value="Phage_AlpA"/>
    <property type="match status" value="1"/>
</dbReference>
<dbReference type="InterPro" id="IPR010260">
    <property type="entry name" value="AlpA"/>
</dbReference>
<sequence length="60" mass="7133">MNNLQVIRTPDLLKQLCISRITLWRWCREGKFPQPLKANSKAFGFRVKDVEAWMDAQQQK</sequence>
<protein>
    <submittedName>
        <fullName evidence="1">AlpA family phage regulatory protein</fullName>
    </submittedName>
</protein>
<dbReference type="Proteomes" id="UP001277183">
    <property type="component" value="Unassembled WGS sequence"/>
</dbReference>